<dbReference type="Proteomes" id="UP000651475">
    <property type="component" value="Unassembled WGS sequence"/>
</dbReference>
<keyword evidence="2" id="KW-1185">Reference proteome</keyword>
<accession>A0ABR7DLT2</accession>
<evidence type="ECO:0000313" key="1">
    <source>
        <dbReference type="EMBL" id="MBC5632361.1"/>
    </source>
</evidence>
<proteinExistence type="predicted"/>
<comment type="caution">
    <text evidence="1">The sequence shown here is derived from an EMBL/GenBank/DDBJ whole genome shotgun (WGS) entry which is preliminary data.</text>
</comment>
<organism evidence="1 2">
    <name type="scientific">Parabacteroides hominis</name>
    <dbReference type="NCBI Taxonomy" id="2763057"/>
    <lineage>
        <taxon>Bacteria</taxon>
        <taxon>Pseudomonadati</taxon>
        <taxon>Bacteroidota</taxon>
        <taxon>Bacteroidia</taxon>
        <taxon>Bacteroidales</taxon>
        <taxon>Tannerellaceae</taxon>
        <taxon>Parabacteroides</taxon>
    </lineage>
</organism>
<evidence type="ECO:0000313" key="2">
    <source>
        <dbReference type="Proteomes" id="UP000651475"/>
    </source>
</evidence>
<sequence length="174" mass="20260">MELGNSVSLEVANAGLVLFNPFLPRLFSVLGYLTDDRSSFRNEEFQRRAIFVLQYIVSEGKEFSEIDLSLNKLLTGYPLSSPLPRSLELSEEEKDTVLSLQQAILQNWSKMKNTSYRGFCETFVRRRGKLVEEDQYWTLTVEERAVDVLMPSIPWSYSMVKYPFMPKAIQVKWR</sequence>
<name>A0ABR7DLT2_9BACT</name>
<dbReference type="InterPro" id="IPR045538">
    <property type="entry name" value="CIS_TMP"/>
</dbReference>
<reference evidence="1 2" key="1">
    <citation type="submission" date="2020-08" db="EMBL/GenBank/DDBJ databases">
        <title>Genome public.</title>
        <authorList>
            <person name="Liu C."/>
            <person name="Sun Q."/>
        </authorList>
    </citation>
    <scope>NUCLEOTIDE SEQUENCE [LARGE SCALE GENOMIC DNA]</scope>
    <source>
        <strain evidence="1 2">NSJ-79</strain>
    </source>
</reference>
<dbReference type="EMBL" id="JACOOJ010000007">
    <property type="protein sequence ID" value="MBC5632361.1"/>
    <property type="molecule type" value="Genomic_DNA"/>
</dbReference>
<protein>
    <submittedName>
        <fullName evidence="1">Uncharacterized protein</fullName>
    </submittedName>
</protein>
<dbReference type="Pfam" id="PF19268">
    <property type="entry name" value="CIS_TMP"/>
    <property type="match status" value="1"/>
</dbReference>
<gene>
    <name evidence="1" type="ORF">H8S65_06205</name>
</gene>